<evidence type="ECO:0000256" key="2">
    <source>
        <dbReference type="ARBA" id="ARBA00022857"/>
    </source>
</evidence>
<dbReference type="Pfam" id="PF00248">
    <property type="entry name" value="Aldo_ket_red"/>
    <property type="match status" value="1"/>
</dbReference>
<dbReference type="SUPFAM" id="SSF51430">
    <property type="entry name" value="NAD(P)-linked oxidoreductase"/>
    <property type="match status" value="1"/>
</dbReference>
<reference evidence="6 7" key="1">
    <citation type="submission" date="2022-05" db="EMBL/GenBank/DDBJ databases">
        <title>Whole genome sequences of Escherichia coli of fish isolates collected from Assam, India.</title>
        <authorList>
            <person name="Sudha S."/>
            <person name="Muneeb K.H."/>
            <person name="Rakshit O."/>
            <person name="Mendem S.K."/>
            <person name="Raisen C."/>
            <person name="Holmes M.A."/>
            <person name="Shome B.R."/>
            <person name="Sivaraman G.K."/>
        </authorList>
    </citation>
    <scope>NUCLEOTIDE SEQUENCE [LARGE SCALE GENOMIC DNA]</scope>
    <source>
        <strain evidence="6 7">278</strain>
    </source>
</reference>
<dbReference type="PIRSF" id="PIRSF000097">
    <property type="entry name" value="AKR"/>
    <property type="match status" value="1"/>
</dbReference>
<dbReference type="EMBL" id="JAMZOO010000002">
    <property type="protein sequence ID" value="MEB6857394.1"/>
    <property type="molecule type" value="Genomic_DNA"/>
</dbReference>
<comment type="caution">
    <text evidence="6">The sequence shown here is derived from an EMBL/GenBank/DDBJ whole genome shotgun (WGS) entry which is preliminary data.</text>
</comment>
<protein>
    <submittedName>
        <fullName evidence="6">2,5-didehydrogluconate reductase DkgA</fullName>
    </submittedName>
</protein>
<evidence type="ECO:0000256" key="3">
    <source>
        <dbReference type="ARBA" id="ARBA00023002"/>
    </source>
</evidence>
<proteinExistence type="inferred from homology"/>
<dbReference type="InterPro" id="IPR020471">
    <property type="entry name" value="AKR"/>
</dbReference>
<comment type="similarity">
    <text evidence="1">Belongs to the aldo/keto reductase family.</text>
</comment>
<evidence type="ECO:0000313" key="7">
    <source>
        <dbReference type="Proteomes" id="UP001332939"/>
    </source>
</evidence>
<keyword evidence="7" id="KW-1185">Reference proteome</keyword>
<evidence type="ECO:0000259" key="5">
    <source>
        <dbReference type="Pfam" id="PF00248"/>
    </source>
</evidence>
<dbReference type="Proteomes" id="UP001332939">
    <property type="component" value="Unassembled WGS sequence"/>
</dbReference>
<evidence type="ECO:0000313" key="6">
    <source>
        <dbReference type="EMBL" id="MEB6857394.1"/>
    </source>
</evidence>
<feature type="domain" description="NADP-dependent oxidoreductase" evidence="5">
    <location>
        <begin position="18"/>
        <end position="260"/>
    </location>
</feature>
<dbReference type="PROSITE" id="PS00063">
    <property type="entry name" value="ALDOKETO_REDUCTASE_3"/>
    <property type="match status" value="1"/>
</dbReference>
<dbReference type="PANTHER" id="PTHR43827">
    <property type="entry name" value="2,5-DIKETO-D-GLUCONIC ACID REDUCTASE"/>
    <property type="match status" value="1"/>
</dbReference>
<accession>A0ABU6EEC6</accession>
<dbReference type="PRINTS" id="PR00069">
    <property type="entry name" value="ALDKETRDTASE"/>
</dbReference>
<dbReference type="PANTHER" id="PTHR43827:SF3">
    <property type="entry name" value="NADP-DEPENDENT OXIDOREDUCTASE DOMAIN-CONTAINING PROTEIN"/>
    <property type="match status" value="1"/>
</dbReference>
<dbReference type="InterPro" id="IPR018170">
    <property type="entry name" value="Aldo/ket_reductase_CS"/>
</dbReference>
<evidence type="ECO:0000256" key="4">
    <source>
        <dbReference type="ARBA" id="ARBA00049445"/>
    </source>
</evidence>
<gene>
    <name evidence="6" type="primary">dkgA</name>
    <name evidence="6" type="ORF">NA736_10170</name>
</gene>
<comment type="catalytic activity">
    <reaction evidence="4">
        <text>hydroxyacetone + NADP(+) = methylglyoxal + NADPH + H(+)</text>
        <dbReference type="Rhea" id="RHEA:27986"/>
        <dbReference type="ChEBI" id="CHEBI:15378"/>
        <dbReference type="ChEBI" id="CHEBI:17158"/>
        <dbReference type="ChEBI" id="CHEBI:27957"/>
        <dbReference type="ChEBI" id="CHEBI:57783"/>
        <dbReference type="ChEBI" id="CHEBI:58349"/>
    </reaction>
</comment>
<dbReference type="Gene3D" id="3.20.20.100">
    <property type="entry name" value="NADP-dependent oxidoreductase domain"/>
    <property type="match status" value="1"/>
</dbReference>
<name>A0ABU6EEC6_9GAMM</name>
<sequence length="277" mass="31606">MDKPKLIKLSDGNAIPQLGLGVWQADNHQVVKAIHHALDTGYRLFDTAAIYHNEEGVGKALKQITVPRDELFITTKLWNNDQTHARGAVLESLQRLQLDYIDLYLMHWPVPSRELYVEAWKQMIILQKEGLVKSIGVCNFKEEHLERIITETGVTPVINQIEIHPLMQQAPLRAWNTTHNIVTESWSPLAQGGEGVFEQPVIQKLAEKYHKTPAQIVLRWHLDSGLVVIPKSVTPSRIEENFHIFDFKLEKEEVAAITILDQKKRLGPDPDIFVDIS</sequence>
<dbReference type="InterPro" id="IPR036812">
    <property type="entry name" value="NAD(P)_OxRdtase_dom_sf"/>
</dbReference>
<dbReference type="InterPro" id="IPR023210">
    <property type="entry name" value="NADP_OxRdtase_dom"/>
</dbReference>
<evidence type="ECO:0000256" key="1">
    <source>
        <dbReference type="ARBA" id="ARBA00007905"/>
    </source>
</evidence>
<dbReference type="PROSITE" id="PS00062">
    <property type="entry name" value="ALDOKETO_REDUCTASE_2"/>
    <property type="match status" value="1"/>
</dbReference>
<keyword evidence="3" id="KW-0560">Oxidoreductase</keyword>
<dbReference type="NCBIfam" id="NF008598">
    <property type="entry name" value="PRK11565.1"/>
    <property type="match status" value="1"/>
</dbReference>
<dbReference type="PROSITE" id="PS00798">
    <property type="entry name" value="ALDOKETO_REDUCTASE_1"/>
    <property type="match status" value="1"/>
</dbReference>
<dbReference type="RefSeq" id="WP_023580927.1">
    <property type="nucleotide sequence ID" value="NZ_JAMZOO010000002.1"/>
</dbReference>
<organism evidence="6 7">
    <name type="scientific">Proteus cibi</name>
    <dbReference type="NCBI Taxonomy" id="2050966"/>
    <lineage>
        <taxon>Bacteria</taxon>
        <taxon>Pseudomonadati</taxon>
        <taxon>Pseudomonadota</taxon>
        <taxon>Gammaproteobacteria</taxon>
        <taxon>Enterobacterales</taxon>
        <taxon>Morganellaceae</taxon>
        <taxon>Proteus</taxon>
    </lineage>
</organism>
<keyword evidence="2" id="KW-0521">NADP</keyword>